<dbReference type="InterPro" id="IPR029752">
    <property type="entry name" value="D-isomer_DH_CS1"/>
</dbReference>
<feature type="domain" description="D-isomer specific 2-hydroxyacid dehydrogenase NAD-binding" evidence="6">
    <location>
        <begin position="109"/>
        <end position="295"/>
    </location>
</feature>
<dbReference type="InterPro" id="IPR058205">
    <property type="entry name" value="D-LDH-like"/>
</dbReference>
<gene>
    <name evidence="7" type="ORF">FYJ68_09425</name>
</gene>
<keyword evidence="2 4" id="KW-0560">Oxidoreductase</keyword>
<evidence type="ECO:0000256" key="1">
    <source>
        <dbReference type="ARBA" id="ARBA00005854"/>
    </source>
</evidence>
<evidence type="ECO:0000313" key="8">
    <source>
        <dbReference type="Proteomes" id="UP000469325"/>
    </source>
</evidence>
<evidence type="ECO:0000256" key="2">
    <source>
        <dbReference type="ARBA" id="ARBA00023002"/>
    </source>
</evidence>
<organism evidence="7 8">
    <name type="scientific">Olsenella porci</name>
    <dbReference type="NCBI Taxonomy" id="2652279"/>
    <lineage>
        <taxon>Bacteria</taxon>
        <taxon>Bacillati</taxon>
        <taxon>Actinomycetota</taxon>
        <taxon>Coriobacteriia</taxon>
        <taxon>Coriobacteriales</taxon>
        <taxon>Atopobiaceae</taxon>
        <taxon>Olsenella</taxon>
    </lineage>
</organism>
<comment type="caution">
    <text evidence="7">The sequence shown here is derived from an EMBL/GenBank/DDBJ whole genome shotgun (WGS) entry which is preliminary data.</text>
</comment>
<keyword evidence="8" id="KW-1185">Reference proteome</keyword>
<name>A0A6N7XCK5_9ACTN</name>
<dbReference type="SUPFAM" id="SSF52283">
    <property type="entry name" value="Formate/glycerate dehydrogenase catalytic domain-like"/>
    <property type="match status" value="1"/>
</dbReference>
<dbReference type="InterPro" id="IPR006140">
    <property type="entry name" value="D-isomer_DH_NAD-bd"/>
</dbReference>
<evidence type="ECO:0000256" key="3">
    <source>
        <dbReference type="ARBA" id="ARBA00023027"/>
    </source>
</evidence>
<reference evidence="7 8" key="1">
    <citation type="submission" date="2019-08" db="EMBL/GenBank/DDBJ databases">
        <title>In-depth cultivation of the pig gut microbiome towards novel bacterial diversity and tailored functional studies.</title>
        <authorList>
            <person name="Wylensek D."/>
            <person name="Hitch T.C.A."/>
            <person name="Clavel T."/>
        </authorList>
    </citation>
    <scope>NUCLEOTIDE SEQUENCE [LARGE SCALE GENOMIC DNA]</scope>
    <source>
        <strain evidence="7 8">CA-Schmier-601-WT-1</strain>
    </source>
</reference>
<dbReference type="InterPro" id="IPR006139">
    <property type="entry name" value="D-isomer_2_OHA_DH_cat_dom"/>
</dbReference>
<dbReference type="PROSITE" id="PS00670">
    <property type="entry name" value="D_2_HYDROXYACID_DH_2"/>
    <property type="match status" value="1"/>
</dbReference>
<dbReference type="InterPro" id="IPR036291">
    <property type="entry name" value="NAD(P)-bd_dom_sf"/>
</dbReference>
<feature type="domain" description="D-isomer specific 2-hydroxyacid dehydrogenase catalytic" evidence="5">
    <location>
        <begin position="27"/>
        <end position="326"/>
    </location>
</feature>
<proteinExistence type="inferred from homology"/>
<dbReference type="Pfam" id="PF02826">
    <property type="entry name" value="2-Hacid_dh_C"/>
    <property type="match status" value="1"/>
</dbReference>
<dbReference type="RefSeq" id="WP_154436041.1">
    <property type="nucleotide sequence ID" value="NZ_VUNC01000008.1"/>
</dbReference>
<dbReference type="SUPFAM" id="SSF51735">
    <property type="entry name" value="NAD(P)-binding Rossmann-fold domains"/>
    <property type="match status" value="1"/>
</dbReference>
<dbReference type="PANTHER" id="PTHR43026">
    <property type="entry name" value="2-HYDROXYACID DEHYDROGENASE HOMOLOG 1-RELATED"/>
    <property type="match status" value="1"/>
</dbReference>
<evidence type="ECO:0000256" key="4">
    <source>
        <dbReference type="RuleBase" id="RU003719"/>
    </source>
</evidence>
<dbReference type="EMBL" id="VUNC01000008">
    <property type="protein sequence ID" value="MST73320.1"/>
    <property type="molecule type" value="Genomic_DNA"/>
</dbReference>
<evidence type="ECO:0000313" key="7">
    <source>
        <dbReference type="EMBL" id="MST73320.1"/>
    </source>
</evidence>
<sequence>MRLFAYALREYDELGYLQKMASEKGFAFGWTPEYPTANNVELARGYDAINIITSPMGADLLAKFHEVGIRNVATRTIGYDHIDVAAAKGLGMRVAHAVYPPEGVANYSIMLMMMAMRKVKLIMRGNDSQSFGLRGKIGMDISSATVGIVGTGRIGATVARHLSGFGCKLLAYDPYPNQDVARVATYVDLDTLLSQSDAITLHAPGMEENYHMIDADAFAKMPQGAVLVNAARGSLVDTAALIQSLESGHLGAAALDTIENEANLYYHDKSRDVLPNHDRAILGSFPNVIVSPHMAFYTEEDVEDMIRTSCEALLSFDAGEDSPYEVR</sequence>
<protein>
    <submittedName>
        <fullName evidence="7">Lactate dehydrogenase</fullName>
    </submittedName>
</protein>
<dbReference type="AlphaFoldDB" id="A0A6N7XCK5"/>
<dbReference type="PROSITE" id="PS00065">
    <property type="entry name" value="D_2_HYDROXYACID_DH_1"/>
    <property type="match status" value="1"/>
</dbReference>
<dbReference type="CDD" id="cd12185">
    <property type="entry name" value="HGDH_LDH_like"/>
    <property type="match status" value="1"/>
</dbReference>
<comment type="similarity">
    <text evidence="1 4">Belongs to the D-isomer specific 2-hydroxyacid dehydrogenase family.</text>
</comment>
<dbReference type="GO" id="GO:0008720">
    <property type="term" value="F:D-lactate dehydrogenase (NAD+) activity"/>
    <property type="evidence" value="ECO:0007669"/>
    <property type="project" value="TreeGrafter"/>
</dbReference>
<dbReference type="Pfam" id="PF00389">
    <property type="entry name" value="2-Hacid_dh"/>
    <property type="match status" value="1"/>
</dbReference>
<dbReference type="Proteomes" id="UP000469325">
    <property type="component" value="Unassembled WGS sequence"/>
</dbReference>
<dbReference type="Gene3D" id="3.40.50.720">
    <property type="entry name" value="NAD(P)-binding Rossmann-like Domain"/>
    <property type="match status" value="2"/>
</dbReference>
<evidence type="ECO:0000259" key="5">
    <source>
        <dbReference type="Pfam" id="PF00389"/>
    </source>
</evidence>
<dbReference type="PANTHER" id="PTHR43026:SF1">
    <property type="entry name" value="2-HYDROXYACID DEHYDROGENASE HOMOLOG 1-RELATED"/>
    <property type="match status" value="1"/>
</dbReference>
<accession>A0A6N7XCK5</accession>
<dbReference type="PROSITE" id="PS00671">
    <property type="entry name" value="D_2_HYDROXYACID_DH_3"/>
    <property type="match status" value="1"/>
</dbReference>
<keyword evidence="3" id="KW-0520">NAD</keyword>
<dbReference type="GO" id="GO:0051287">
    <property type="term" value="F:NAD binding"/>
    <property type="evidence" value="ECO:0007669"/>
    <property type="project" value="InterPro"/>
</dbReference>
<evidence type="ECO:0000259" key="6">
    <source>
        <dbReference type="Pfam" id="PF02826"/>
    </source>
</evidence>
<dbReference type="InterPro" id="IPR029753">
    <property type="entry name" value="D-isomer_DH_CS"/>
</dbReference>